<dbReference type="InterPro" id="IPR051265">
    <property type="entry name" value="HIBADH-related_NP60_sf"/>
</dbReference>
<accession>A0A2U0SK48</accession>
<dbReference type="PROSITE" id="PS00895">
    <property type="entry name" value="3_HYDROXYISOBUT_DH"/>
    <property type="match status" value="1"/>
</dbReference>
<feature type="domain" description="6-phosphogluconate dehydrogenase NADP-binding" evidence="4">
    <location>
        <begin position="2"/>
        <end position="159"/>
    </location>
</feature>
<dbReference type="GO" id="GO:0016491">
    <property type="term" value="F:oxidoreductase activity"/>
    <property type="evidence" value="ECO:0007669"/>
    <property type="project" value="UniProtKB-KW"/>
</dbReference>
<dbReference type="Proteomes" id="UP000245909">
    <property type="component" value="Unassembled WGS sequence"/>
</dbReference>
<keyword evidence="2" id="KW-0520">NAD</keyword>
<organism evidence="6 7">
    <name type="scientific">Alitibacter langaaensis DSM 22999</name>
    <dbReference type="NCBI Taxonomy" id="1122935"/>
    <lineage>
        <taxon>Bacteria</taxon>
        <taxon>Pseudomonadati</taxon>
        <taxon>Pseudomonadota</taxon>
        <taxon>Gammaproteobacteria</taxon>
        <taxon>Pasteurellales</taxon>
        <taxon>Pasteurellaceae</taxon>
        <taxon>Alitibacter</taxon>
    </lineage>
</organism>
<dbReference type="InterPro" id="IPR008927">
    <property type="entry name" value="6-PGluconate_DH-like_C_sf"/>
</dbReference>
<sequence>MNIAFLGLGKMGAAMASHLVGRSEHTLTVWNRSVAKTEAFAMKGARVAATPIEAVQGADVVITSLLDDKSVEALFYSDSPLMNALRKDAIHLCLTTISPKCADRLQALHQEHCSRYVSGPVIGRPNVAQAGKLMQFLAGDASAMAEITPICEYFSENVKVLADVPASVANSQKLCLNFFAVATIEVMAECFTLGEKLGVPRENLAFFFDKALPAPALNVYVQKLFSRDTQSGAGFAMVGGKKDVSLMLQSASDVHCPLDIATVIANKMDSALALGLSDLDWSAIQEISRKRAGLD</sequence>
<proteinExistence type="predicted"/>
<dbReference type="GO" id="GO:0016054">
    <property type="term" value="P:organic acid catabolic process"/>
    <property type="evidence" value="ECO:0007669"/>
    <property type="project" value="UniProtKB-ARBA"/>
</dbReference>
<dbReference type="EMBL" id="QENU01000023">
    <property type="protein sequence ID" value="PVX31717.1"/>
    <property type="molecule type" value="Genomic_DNA"/>
</dbReference>
<dbReference type="InterPro" id="IPR013328">
    <property type="entry name" value="6PGD_dom2"/>
</dbReference>
<dbReference type="InterPro" id="IPR006115">
    <property type="entry name" value="6PGDH_NADP-bd"/>
</dbReference>
<dbReference type="InterPro" id="IPR002204">
    <property type="entry name" value="3-OH-isobutyrate_DH-rel_CS"/>
</dbReference>
<dbReference type="Pfam" id="PF14833">
    <property type="entry name" value="NAD_binding_11"/>
    <property type="match status" value="1"/>
</dbReference>
<dbReference type="RefSeq" id="WP_116632553.1">
    <property type="nucleotide sequence ID" value="NZ_QENU01000023.1"/>
</dbReference>
<dbReference type="GO" id="GO:0051287">
    <property type="term" value="F:NAD binding"/>
    <property type="evidence" value="ECO:0007669"/>
    <property type="project" value="InterPro"/>
</dbReference>
<protein>
    <submittedName>
        <fullName evidence="6">3-hydroxyisobutyrate dehydrogenase-like beta-hydroxyacid dehydrogenase</fullName>
    </submittedName>
</protein>
<dbReference type="InterPro" id="IPR029154">
    <property type="entry name" value="HIBADH-like_NADP-bd"/>
</dbReference>
<dbReference type="Gene3D" id="1.10.1040.10">
    <property type="entry name" value="N-(1-d-carboxylethyl)-l-norvaline Dehydrogenase, domain 2"/>
    <property type="match status" value="1"/>
</dbReference>
<dbReference type="InterPro" id="IPR036291">
    <property type="entry name" value="NAD(P)-bd_dom_sf"/>
</dbReference>
<reference evidence="6 7" key="1">
    <citation type="submission" date="2018-05" db="EMBL/GenBank/DDBJ databases">
        <title>Genomic Encyclopedia of Type Strains, Phase IV (KMG-IV): sequencing the most valuable type-strain genomes for metagenomic binning, comparative biology and taxonomic classification.</title>
        <authorList>
            <person name="Goeker M."/>
        </authorList>
    </citation>
    <scope>NUCLEOTIDE SEQUENCE [LARGE SCALE GENOMIC DNA]</scope>
    <source>
        <strain evidence="6 7">DSM 22999</strain>
    </source>
</reference>
<dbReference type="PIRSF" id="PIRSF000103">
    <property type="entry name" value="HIBADH"/>
    <property type="match status" value="1"/>
</dbReference>
<evidence type="ECO:0000256" key="2">
    <source>
        <dbReference type="ARBA" id="ARBA00023027"/>
    </source>
</evidence>
<keyword evidence="7" id="KW-1185">Reference proteome</keyword>
<dbReference type="GO" id="GO:0050661">
    <property type="term" value="F:NADP binding"/>
    <property type="evidence" value="ECO:0007669"/>
    <property type="project" value="InterPro"/>
</dbReference>
<keyword evidence="1" id="KW-0560">Oxidoreductase</keyword>
<dbReference type="OrthoDB" id="9786703at2"/>
<dbReference type="Pfam" id="PF03446">
    <property type="entry name" value="NAD_binding_2"/>
    <property type="match status" value="1"/>
</dbReference>
<dbReference type="InterPro" id="IPR015815">
    <property type="entry name" value="HIBADH-related"/>
</dbReference>
<evidence type="ECO:0000259" key="4">
    <source>
        <dbReference type="Pfam" id="PF03446"/>
    </source>
</evidence>
<dbReference type="PANTHER" id="PTHR43580:SF2">
    <property type="entry name" value="CYTOKINE-LIKE NUCLEAR FACTOR N-PAC"/>
    <property type="match status" value="1"/>
</dbReference>
<dbReference type="SUPFAM" id="SSF48179">
    <property type="entry name" value="6-phosphogluconate dehydrogenase C-terminal domain-like"/>
    <property type="match status" value="1"/>
</dbReference>
<evidence type="ECO:0000256" key="1">
    <source>
        <dbReference type="ARBA" id="ARBA00023002"/>
    </source>
</evidence>
<evidence type="ECO:0000259" key="5">
    <source>
        <dbReference type="Pfam" id="PF14833"/>
    </source>
</evidence>
<comment type="caution">
    <text evidence="6">The sequence shown here is derived from an EMBL/GenBank/DDBJ whole genome shotgun (WGS) entry which is preliminary data.</text>
</comment>
<feature type="domain" description="3-hydroxyisobutyrate dehydrogenase-like NAD-binding" evidence="5">
    <location>
        <begin position="171"/>
        <end position="284"/>
    </location>
</feature>
<gene>
    <name evidence="6" type="ORF">C8D76_12314</name>
</gene>
<evidence type="ECO:0000313" key="6">
    <source>
        <dbReference type="EMBL" id="PVX31717.1"/>
    </source>
</evidence>
<dbReference type="PANTHER" id="PTHR43580">
    <property type="entry name" value="OXIDOREDUCTASE GLYR1-RELATED"/>
    <property type="match status" value="1"/>
</dbReference>
<feature type="active site" evidence="3">
    <location>
        <position position="173"/>
    </location>
</feature>
<evidence type="ECO:0000256" key="3">
    <source>
        <dbReference type="PIRSR" id="PIRSR000103-1"/>
    </source>
</evidence>
<name>A0A2U0SK48_9PAST</name>
<dbReference type="AlphaFoldDB" id="A0A2U0SK48"/>
<dbReference type="SUPFAM" id="SSF51735">
    <property type="entry name" value="NAD(P)-binding Rossmann-fold domains"/>
    <property type="match status" value="1"/>
</dbReference>
<dbReference type="Gene3D" id="3.40.50.720">
    <property type="entry name" value="NAD(P)-binding Rossmann-like Domain"/>
    <property type="match status" value="1"/>
</dbReference>
<evidence type="ECO:0000313" key="7">
    <source>
        <dbReference type="Proteomes" id="UP000245909"/>
    </source>
</evidence>